<sequence length="99" mass="10545">MPRRSMICGSRWRPLVEDVHAKALALTTMRLGMDASMQPAGAGPGVSGPTLSLPVAPTSQQLTGGLAVLITSAVSSSHEHRSRERHSKECRRSPGPTHH</sequence>
<name>A0A8J4LNU4_9CHLO</name>
<comment type="caution">
    <text evidence="2">The sequence shown here is derived from an EMBL/GenBank/DDBJ whole genome shotgun (WGS) entry which is preliminary data.</text>
</comment>
<protein>
    <submittedName>
        <fullName evidence="2">Uncharacterized protein</fullName>
    </submittedName>
</protein>
<evidence type="ECO:0000313" key="3">
    <source>
        <dbReference type="Proteomes" id="UP000722791"/>
    </source>
</evidence>
<evidence type="ECO:0000256" key="1">
    <source>
        <dbReference type="SAM" id="MobiDB-lite"/>
    </source>
</evidence>
<feature type="compositionally biased region" description="Basic and acidic residues" evidence="1">
    <location>
        <begin position="77"/>
        <end position="92"/>
    </location>
</feature>
<feature type="region of interest" description="Disordered" evidence="1">
    <location>
        <begin position="73"/>
        <end position="99"/>
    </location>
</feature>
<evidence type="ECO:0000313" key="2">
    <source>
        <dbReference type="EMBL" id="GIM04353.1"/>
    </source>
</evidence>
<feature type="region of interest" description="Disordered" evidence="1">
    <location>
        <begin position="39"/>
        <end position="58"/>
    </location>
</feature>
<accession>A0A8J4LNU4</accession>
<reference evidence="2" key="1">
    <citation type="journal article" date="2021" name="Proc. Natl. Acad. Sci. U.S.A.">
        <title>Three genomes in the algal genus Volvox reveal the fate of a haploid sex-determining region after a transition to homothallism.</title>
        <authorList>
            <person name="Yamamoto K."/>
            <person name="Hamaji T."/>
            <person name="Kawai-Toyooka H."/>
            <person name="Matsuzaki R."/>
            <person name="Takahashi F."/>
            <person name="Nishimura Y."/>
            <person name="Kawachi M."/>
            <person name="Noguchi H."/>
            <person name="Minakuchi Y."/>
            <person name="Umen J.G."/>
            <person name="Toyoda A."/>
            <person name="Nozaki H."/>
        </authorList>
    </citation>
    <scope>NUCLEOTIDE SEQUENCE</scope>
    <source>
        <strain evidence="2">NIES-3785</strain>
    </source>
</reference>
<gene>
    <name evidence="2" type="ORF">Vretimale_8937</name>
</gene>
<dbReference type="EMBL" id="BNCQ01000016">
    <property type="protein sequence ID" value="GIM04353.1"/>
    <property type="molecule type" value="Genomic_DNA"/>
</dbReference>
<dbReference type="Proteomes" id="UP000722791">
    <property type="component" value="Unassembled WGS sequence"/>
</dbReference>
<proteinExistence type="predicted"/>
<organism evidence="2 3">
    <name type="scientific">Volvox reticuliferus</name>
    <dbReference type="NCBI Taxonomy" id="1737510"/>
    <lineage>
        <taxon>Eukaryota</taxon>
        <taxon>Viridiplantae</taxon>
        <taxon>Chlorophyta</taxon>
        <taxon>core chlorophytes</taxon>
        <taxon>Chlorophyceae</taxon>
        <taxon>CS clade</taxon>
        <taxon>Chlamydomonadales</taxon>
        <taxon>Volvocaceae</taxon>
        <taxon>Volvox</taxon>
    </lineage>
</organism>
<dbReference type="AlphaFoldDB" id="A0A8J4LNU4"/>